<protein>
    <submittedName>
        <fullName evidence="2">Uncharacterized protein</fullName>
    </submittedName>
</protein>
<feature type="transmembrane region" description="Helical" evidence="1">
    <location>
        <begin position="93"/>
        <end position="113"/>
    </location>
</feature>
<feature type="transmembrane region" description="Helical" evidence="1">
    <location>
        <begin position="119"/>
        <end position="139"/>
    </location>
</feature>
<accession>A0A834YGC5</accession>
<sequence length="338" mass="37699">MKFELLVSQGSENQIHRDVKTFEQWDSLTAKFSGAANLPFLLLQLPQIVLNARNLLAGNKTALLAVPWLGMLTCLLGNLSLLSYFAKKRETEVILVQTLGVISTYVVIVQLAMAEAMPLPHFVLTSVVVASGLVLNFMNYFKLLNAGIWRFWEDFITVGGLSVLPQVMWWTFVPFIPNSILPGTVAFVIAVVAVVMARTGKLSEKGTKFVGSISGWTATLLFMWMPIAQMWTNLLNPDNIKGLSAFSMLLAMIGNGLMIPRALFIRDLMWFTGSTWASFLHGWGNLICLYCFNSISREFFLAATLTLYIWIGIALWRDTKAYGYSSPLRSLKELAFGT</sequence>
<keyword evidence="1" id="KW-1133">Transmembrane helix</keyword>
<proteinExistence type="predicted"/>
<dbReference type="OrthoDB" id="8048523at2759"/>
<feature type="transmembrane region" description="Helical" evidence="1">
    <location>
        <begin position="299"/>
        <end position="316"/>
    </location>
</feature>
<dbReference type="EMBL" id="JABCRI010000021">
    <property type="protein sequence ID" value="KAF8380824.1"/>
    <property type="molecule type" value="Genomic_DNA"/>
</dbReference>
<evidence type="ECO:0000256" key="1">
    <source>
        <dbReference type="SAM" id="Phobius"/>
    </source>
</evidence>
<organism evidence="2 3">
    <name type="scientific">Tetracentron sinense</name>
    <name type="common">Spur-leaf</name>
    <dbReference type="NCBI Taxonomy" id="13715"/>
    <lineage>
        <taxon>Eukaryota</taxon>
        <taxon>Viridiplantae</taxon>
        <taxon>Streptophyta</taxon>
        <taxon>Embryophyta</taxon>
        <taxon>Tracheophyta</taxon>
        <taxon>Spermatophyta</taxon>
        <taxon>Magnoliopsida</taxon>
        <taxon>Trochodendrales</taxon>
        <taxon>Trochodendraceae</taxon>
        <taxon>Tetracentron</taxon>
    </lineage>
</organism>
<dbReference type="PANTHER" id="PTHR34809:SF1">
    <property type="entry name" value="MALTOSE EXCESS PROTEIN 1, CHLOROPLASTIC-RELATED"/>
    <property type="match status" value="1"/>
</dbReference>
<evidence type="ECO:0000313" key="2">
    <source>
        <dbReference type="EMBL" id="KAF8380824.1"/>
    </source>
</evidence>
<keyword evidence="3" id="KW-1185">Reference proteome</keyword>
<dbReference type="OMA" id="WRFWEDL"/>
<feature type="transmembrane region" description="Helical" evidence="1">
    <location>
        <begin position="151"/>
        <end position="173"/>
    </location>
</feature>
<feature type="transmembrane region" description="Helical" evidence="1">
    <location>
        <begin position="243"/>
        <end position="264"/>
    </location>
</feature>
<dbReference type="AlphaFoldDB" id="A0A834YGC5"/>
<dbReference type="Proteomes" id="UP000655225">
    <property type="component" value="Unassembled WGS sequence"/>
</dbReference>
<dbReference type="GO" id="GO:0005363">
    <property type="term" value="F:maltose transmembrane transporter activity"/>
    <property type="evidence" value="ECO:0007669"/>
    <property type="project" value="TreeGrafter"/>
</dbReference>
<keyword evidence="1" id="KW-0812">Transmembrane</keyword>
<keyword evidence="1" id="KW-0472">Membrane</keyword>
<feature type="transmembrane region" description="Helical" evidence="1">
    <location>
        <begin position="209"/>
        <end position="231"/>
    </location>
</feature>
<dbReference type="GO" id="GO:0009941">
    <property type="term" value="C:chloroplast envelope"/>
    <property type="evidence" value="ECO:0007669"/>
    <property type="project" value="TreeGrafter"/>
</dbReference>
<gene>
    <name evidence="2" type="ORF">HHK36_028318</name>
</gene>
<name>A0A834YGC5_TETSI</name>
<comment type="caution">
    <text evidence="2">The sequence shown here is derived from an EMBL/GenBank/DDBJ whole genome shotgun (WGS) entry which is preliminary data.</text>
</comment>
<reference evidence="2 3" key="1">
    <citation type="submission" date="2020-04" db="EMBL/GenBank/DDBJ databases">
        <title>Plant Genome Project.</title>
        <authorList>
            <person name="Zhang R.-G."/>
        </authorList>
    </citation>
    <scope>NUCLEOTIDE SEQUENCE [LARGE SCALE GENOMIC DNA]</scope>
    <source>
        <strain evidence="2">YNK0</strain>
        <tissue evidence="2">Leaf</tissue>
    </source>
</reference>
<feature type="transmembrane region" description="Helical" evidence="1">
    <location>
        <begin position="179"/>
        <end position="197"/>
    </location>
</feature>
<dbReference type="PANTHER" id="PTHR34809">
    <property type="entry name" value="MALTOSE EXCESS PROTEIN 1, CHLOROPLASTIC-RELATED"/>
    <property type="match status" value="1"/>
</dbReference>
<dbReference type="InterPro" id="IPR034628">
    <property type="entry name" value="MEX1/MEX1-like"/>
</dbReference>
<feature type="transmembrane region" description="Helical" evidence="1">
    <location>
        <begin position="65"/>
        <end position="86"/>
    </location>
</feature>
<evidence type="ECO:0000313" key="3">
    <source>
        <dbReference type="Proteomes" id="UP000655225"/>
    </source>
</evidence>